<dbReference type="EMBL" id="BART01006436">
    <property type="protein sequence ID" value="GAG63547.1"/>
    <property type="molecule type" value="Genomic_DNA"/>
</dbReference>
<gene>
    <name evidence="1" type="ORF">S01H4_14685</name>
</gene>
<sequence length="97" mass="11441">QQQEGVKYDDPNQQQYYMQDQQQLYHQQAVATIHQLQQDQHQMYHPGTGQVLQHDIVYKTEDVHDPQGYEQLPPGQVYESDIYKTDHDVHPGAYYAP</sequence>
<accession>X1A089</accession>
<organism evidence="1">
    <name type="scientific">marine sediment metagenome</name>
    <dbReference type="NCBI Taxonomy" id="412755"/>
    <lineage>
        <taxon>unclassified sequences</taxon>
        <taxon>metagenomes</taxon>
        <taxon>ecological metagenomes</taxon>
    </lineage>
</organism>
<dbReference type="AlphaFoldDB" id="X1A089"/>
<comment type="caution">
    <text evidence="1">The sequence shown here is derived from an EMBL/GenBank/DDBJ whole genome shotgun (WGS) entry which is preliminary data.</text>
</comment>
<protein>
    <submittedName>
        <fullName evidence="1">Uncharacterized protein</fullName>
    </submittedName>
</protein>
<proteinExistence type="predicted"/>
<name>X1A089_9ZZZZ</name>
<evidence type="ECO:0000313" key="1">
    <source>
        <dbReference type="EMBL" id="GAG63547.1"/>
    </source>
</evidence>
<reference evidence="1" key="1">
    <citation type="journal article" date="2014" name="Front. Microbiol.">
        <title>High frequency of phylogenetically diverse reductive dehalogenase-homologous genes in deep subseafloor sedimentary metagenomes.</title>
        <authorList>
            <person name="Kawai M."/>
            <person name="Futagami T."/>
            <person name="Toyoda A."/>
            <person name="Takaki Y."/>
            <person name="Nishi S."/>
            <person name="Hori S."/>
            <person name="Arai W."/>
            <person name="Tsubouchi T."/>
            <person name="Morono Y."/>
            <person name="Uchiyama I."/>
            <person name="Ito T."/>
            <person name="Fujiyama A."/>
            <person name="Inagaki F."/>
            <person name="Takami H."/>
        </authorList>
    </citation>
    <scope>NUCLEOTIDE SEQUENCE</scope>
    <source>
        <strain evidence="1">Expedition CK06-06</strain>
    </source>
</reference>
<feature type="non-terminal residue" evidence="1">
    <location>
        <position position="1"/>
    </location>
</feature>